<name>A0A9X1QXF5_9FLAO</name>
<dbReference type="PANTHER" id="PTHR22939:SF129">
    <property type="entry name" value="SERINE PROTEASE HTRA2, MITOCHONDRIAL"/>
    <property type="match status" value="1"/>
</dbReference>
<evidence type="ECO:0000313" key="6">
    <source>
        <dbReference type="Proteomes" id="UP001139461"/>
    </source>
</evidence>
<sequence>MKQTIRLFLVALFAGAITLGGYKYFEEENTIRFETPQQSKFIPTSLSATAAEMTTDFTEAAEKTVHAVVHVKNTTVSRQPTNIFEYLQGGGQPRAMVGSGSGVIISPDGYIVTNNHVIANATNLEVTLNNNKTYKAELIGTDPNTDIALIKIKDDSDFPYIPFGDSNNVKIGEWVLAVGNPFNLTSTVTAGIISAKARDLNQFDGNTQSFLQTDAAVNRGNSGGALVNTRGELIGINTAITSETGSYVGYSFAVPSNNARKVIEDILEYGNVQRGILGIQVGNLNPQLIEKYGINVTQGVFVGGIEKGSGADKAGIKKGDIIKQLDGYKVTKFADLSGYLGSKRPKDVVEVTVLRDGTERKFPVELIKLETFAIDDLGVEVKNITPEELKARGLKNGVEVTRALSPEIARYKLEGIIITHINDEPINNINDAKRIMSQRDYHTPIKMTFMDGSGNINSFIFR</sequence>
<dbReference type="PROSITE" id="PS50106">
    <property type="entry name" value="PDZ"/>
    <property type="match status" value="1"/>
</dbReference>
<dbReference type="InterPro" id="IPR009003">
    <property type="entry name" value="Peptidase_S1_PA"/>
</dbReference>
<keyword evidence="2" id="KW-0645">Protease</keyword>
<dbReference type="Pfam" id="PF13180">
    <property type="entry name" value="PDZ_2"/>
    <property type="match status" value="1"/>
</dbReference>
<dbReference type="SUPFAM" id="SSF50156">
    <property type="entry name" value="PDZ domain-like"/>
    <property type="match status" value="2"/>
</dbReference>
<comment type="similarity">
    <text evidence="1">Belongs to the peptidase S1C family.</text>
</comment>
<dbReference type="GO" id="GO:0004252">
    <property type="term" value="F:serine-type endopeptidase activity"/>
    <property type="evidence" value="ECO:0007669"/>
    <property type="project" value="InterPro"/>
</dbReference>
<dbReference type="SUPFAM" id="SSF50494">
    <property type="entry name" value="Trypsin-like serine proteases"/>
    <property type="match status" value="1"/>
</dbReference>
<evidence type="ECO:0000259" key="4">
    <source>
        <dbReference type="PROSITE" id="PS50106"/>
    </source>
</evidence>
<evidence type="ECO:0000256" key="2">
    <source>
        <dbReference type="ARBA" id="ARBA00022670"/>
    </source>
</evidence>
<protein>
    <submittedName>
        <fullName evidence="5">Trypsin-like peptidase domain-containing protein</fullName>
    </submittedName>
</protein>
<dbReference type="InterPro" id="IPR043504">
    <property type="entry name" value="Peptidase_S1_PA_chymotrypsin"/>
</dbReference>
<dbReference type="RefSeq" id="WP_237603843.1">
    <property type="nucleotide sequence ID" value="NZ_JAIRBA010000031.1"/>
</dbReference>
<dbReference type="InterPro" id="IPR036034">
    <property type="entry name" value="PDZ_sf"/>
</dbReference>
<dbReference type="SMART" id="SM00228">
    <property type="entry name" value="PDZ"/>
    <property type="match status" value="1"/>
</dbReference>
<organism evidence="5 6">
    <name type="scientific">Aequorivita vitellina</name>
    <dbReference type="NCBI Taxonomy" id="2874475"/>
    <lineage>
        <taxon>Bacteria</taxon>
        <taxon>Pseudomonadati</taxon>
        <taxon>Bacteroidota</taxon>
        <taxon>Flavobacteriia</taxon>
        <taxon>Flavobacteriales</taxon>
        <taxon>Flavobacteriaceae</taxon>
        <taxon>Aequorivita</taxon>
    </lineage>
</organism>
<proteinExistence type="inferred from homology"/>
<reference evidence="5" key="1">
    <citation type="submission" date="2021-09" db="EMBL/GenBank/DDBJ databases">
        <title>Genome of Aequorivita sp. strain F47161.</title>
        <authorList>
            <person name="Wang Y."/>
        </authorList>
    </citation>
    <scope>NUCLEOTIDE SEQUENCE</scope>
    <source>
        <strain evidence="5">F47161</strain>
    </source>
</reference>
<gene>
    <name evidence="5" type="ORF">K8089_13605</name>
</gene>
<comment type="caution">
    <text evidence="5">The sequence shown here is derived from an EMBL/GenBank/DDBJ whole genome shotgun (WGS) entry which is preliminary data.</text>
</comment>
<dbReference type="InterPro" id="IPR001478">
    <property type="entry name" value="PDZ"/>
</dbReference>
<dbReference type="PANTHER" id="PTHR22939">
    <property type="entry name" value="SERINE PROTEASE FAMILY S1C HTRA-RELATED"/>
    <property type="match status" value="1"/>
</dbReference>
<keyword evidence="3" id="KW-0378">Hydrolase</keyword>
<evidence type="ECO:0000256" key="1">
    <source>
        <dbReference type="ARBA" id="ARBA00010541"/>
    </source>
</evidence>
<dbReference type="AlphaFoldDB" id="A0A9X1QXF5"/>
<dbReference type="Pfam" id="PF13365">
    <property type="entry name" value="Trypsin_2"/>
    <property type="match status" value="1"/>
</dbReference>
<dbReference type="Proteomes" id="UP001139461">
    <property type="component" value="Unassembled WGS sequence"/>
</dbReference>
<keyword evidence="6" id="KW-1185">Reference proteome</keyword>
<dbReference type="GO" id="GO:0006508">
    <property type="term" value="P:proteolysis"/>
    <property type="evidence" value="ECO:0007669"/>
    <property type="project" value="UniProtKB-KW"/>
</dbReference>
<dbReference type="PRINTS" id="PR00834">
    <property type="entry name" value="PROTEASES2C"/>
</dbReference>
<dbReference type="Gene3D" id="2.40.10.10">
    <property type="entry name" value="Trypsin-like serine proteases"/>
    <property type="match status" value="2"/>
</dbReference>
<dbReference type="InterPro" id="IPR001940">
    <property type="entry name" value="Peptidase_S1C"/>
</dbReference>
<feature type="domain" description="PDZ" evidence="4">
    <location>
        <begin position="266"/>
        <end position="357"/>
    </location>
</feature>
<evidence type="ECO:0000256" key="3">
    <source>
        <dbReference type="ARBA" id="ARBA00022801"/>
    </source>
</evidence>
<dbReference type="Gene3D" id="2.30.42.10">
    <property type="match status" value="1"/>
</dbReference>
<dbReference type="EMBL" id="JAIRBA010000031">
    <property type="protein sequence ID" value="MCG2420060.1"/>
    <property type="molecule type" value="Genomic_DNA"/>
</dbReference>
<accession>A0A9X1QXF5</accession>
<evidence type="ECO:0000313" key="5">
    <source>
        <dbReference type="EMBL" id="MCG2420060.1"/>
    </source>
</evidence>